<dbReference type="Gene3D" id="3.40.30.10">
    <property type="entry name" value="Glutaredoxin"/>
    <property type="match status" value="1"/>
</dbReference>
<reference evidence="3 4" key="1">
    <citation type="submission" date="2020-05" db="EMBL/GenBank/DDBJ databases">
        <title>Complete genome sequence of Deefgea sp. D17.</title>
        <authorList>
            <person name="Bae J.-W."/>
            <person name="Han J.E."/>
        </authorList>
    </citation>
    <scope>NUCLEOTIDE SEQUENCE [LARGE SCALE GENOMIC DNA]</scope>
    <source>
        <strain evidence="3 4">D17</strain>
    </source>
</reference>
<dbReference type="AlphaFoldDB" id="A0A6M8SNV0"/>
<gene>
    <name evidence="3" type="ORF">HQN60_03540</name>
</gene>
<evidence type="ECO:0000259" key="2">
    <source>
        <dbReference type="PROSITE" id="PS50405"/>
    </source>
</evidence>
<proteinExistence type="predicted"/>
<sequence>MKLITALHSPFGRKIRIVLAEKKIDFELIIAKPGEDDALIQSYNPLGKVPVLALDDGRVIYDSSVIAEHLDYLSPVCKLFPSDQRPMISAKRTAALADGICDAAVAVVMEQRRPSALQSQDAINRQHDKIIRGLAALESQLEEKRWFSGDAYSIADIGVICMLEYLDLRLPQLQWATHYPALQQYHQRVGERAAIIETRPVEMTSVA</sequence>
<dbReference type="Pfam" id="PF13410">
    <property type="entry name" value="GST_C_2"/>
    <property type="match status" value="1"/>
</dbReference>
<evidence type="ECO:0000313" key="4">
    <source>
        <dbReference type="Proteomes" id="UP000504844"/>
    </source>
</evidence>
<dbReference type="PROSITE" id="PS50405">
    <property type="entry name" value="GST_CTER"/>
    <property type="match status" value="1"/>
</dbReference>
<dbReference type="GO" id="GO:0005737">
    <property type="term" value="C:cytoplasm"/>
    <property type="evidence" value="ECO:0007669"/>
    <property type="project" value="TreeGrafter"/>
</dbReference>
<dbReference type="EMBL" id="CP054143">
    <property type="protein sequence ID" value="QKJ65874.1"/>
    <property type="molecule type" value="Genomic_DNA"/>
</dbReference>
<dbReference type="InterPro" id="IPR050983">
    <property type="entry name" value="GST_Omega/HSP26"/>
</dbReference>
<dbReference type="InterPro" id="IPR010987">
    <property type="entry name" value="Glutathione-S-Trfase_C-like"/>
</dbReference>
<dbReference type="SFLD" id="SFLDS00019">
    <property type="entry name" value="Glutathione_Transferase_(cytos"/>
    <property type="match status" value="1"/>
</dbReference>
<keyword evidence="4" id="KW-1185">Reference proteome</keyword>
<dbReference type="KEGG" id="dee:HQN60_03540"/>
<dbReference type="InterPro" id="IPR004045">
    <property type="entry name" value="Glutathione_S-Trfase_N"/>
</dbReference>
<organism evidence="3 4">
    <name type="scientific">Deefgea piscis</name>
    <dbReference type="NCBI Taxonomy" id="2739061"/>
    <lineage>
        <taxon>Bacteria</taxon>
        <taxon>Pseudomonadati</taxon>
        <taxon>Pseudomonadota</taxon>
        <taxon>Betaproteobacteria</taxon>
        <taxon>Neisseriales</taxon>
        <taxon>Chitinibacteraceae</taxon>
        <taxon>Deefgea</taxon>
    </lineage>
</organism>
<dbReference type="CDD" id="cd03205">
    <property type="entry name" value="GST_C_6"/>
    <property type="match status" value="1"/>
</dbReference>
<dbReference type="Gene3D" id="1.20.1050.10">
    <property type="match status" value="1"/>
</dbReference>
<evidence type="ECO:0000259" key="1">
    <source>
        <dbReference type="PROSITE" id="PS50404"/>
    </source>
</evidence>
<dbReference type="RefSeq" id="WP_173532382.1">
    <property type="nucleotide sequence ID" value="NZ_CP054143.1"/>
</dbReference>
<feature type="domain" description="GST N-terminal" evidence="1">
    <location>
        <begin position="1"/>
        <end position="78"/>
    </location>
</feature>
<dbReference type="InterPro" id="IPR040079">
    <property type="entry name" value="Glutathione_S-Trfase"/>
</dbReference>
<keyword evidence="3" id="KW-0808">Transferase</keyword>
<evidence type="ECO:0000313" key="3">
    <source>
        <dbReference type="EMBL" id="QKJ65874.1"/>
    </source>
</evidence>
<dbReference type="PANTHER" id="PTHR43968">
    <property type="match status" value="1"/>
</dbReference>
<dbReference type="Pfam" id="PF13409">
    <property type="entry name" value="GST_N_2"/>
    <property type="match status" value="1"/>
</dbReference>
<dbReference type="Proteomes" id="UP000504844">
    <property type="component" value="Chromosome"/>
</dbReference>
<feature type="domain" description="GST C-terminal" evidence="2">
    <location>
        <begin position="83"/>
        <end position="207"/>
    </location>
</feature>
<name>A0A6M8SNV0_9NEIS</name>
<dbReference type="PANTHER" id="PTHR43968:SF6">
    <property type="entry name" value="GLUTATHIONE S-TRANSFERASE OMEGA"/>
    <property type="match status" value="1"/>
</dbReference>
<dbReference type="InterPro" id="IPR036249">
    <property type="entry name" value="Thioredoxin-like_sf"/>
</dbReference>
<dbReference type="PROSITE" id="PS50404">
    <property type="entry name" value="GST_NTER"/>
    <property type="match status" value="1"/>
</dbReference>
<dbReference type="SFLD" id="SFLDG00358">
    <property type="entry name" value="Main_(cytGST)"/>
    <property type="match status" value="1"/>
</dbReference>
<protein>
    <submittedName>
        <fullName evidence="3">Glutathione S-transferase N-terminal domain-containing protein</fullName>
    </submittedName>
</protein>
<accession>A0A6M8SNV0</accession>
<dbReference type="InterPro" id="IPR036282">
    <property type="entry name" value="Glutathione-S-Trfase_C_sf"/>
</dbReference>
<dbReference type="SUPFAM" id="SSF52833">
    <property type="entry name" value="Thioredoxin-like"/>
    <property type="match status" value="1"/>
</dbReference>
<dbReference type="GO" id="GO:0016740">
    <property type="term" value="F:transferase activity"/>
    <property type="evidence" value="ECO:0007669"/>
    <property type="project" value="UniProtKB-KW"/>
</dbReference>
<dbReference type="SUPFAM" id="SSF47616">
    <property type="entry name" value="GST C-terminal domain-like"/>
    <property type="match status" value="1"/>
</dbReference>